<feature type="compositionally biased region" description="Basic and acidic residues" evidence="1">
    <location>
        <begin position="1075"/>
        <end position="1084"/>
    </location>
</feature>
<gene>
    <name evidence="2" type="ORF">RND81_12G111600</name>
</gene>
<feature type="region of interest" description="Disordered" evidence="1">
    <location>
        <begin position="22"/>
        <end position="60"/>
    </location>
</feature>
<feature type="region of interest" description="Disordered" evidence="1">
    <location>
        <begin position="245"/>
        <end position="270"/>
    </location>
</feature>
<protein>
    <submittedName>
        <fullName evidence="2">Uncharacterized protein</fullName>
    </submittedName>
</protein>
<accession>A0AAW1H993</accession>
<dbReference type="Proteomes" id="UP001443914">
    <property type="component" value="Unassembled WGS sequence"/>
</dbReference>
<feature type="compositionally biased region" description="Basic and acidic residues" evidence="1">
    <location>
        <begin position="1325"/>
        <end position="1334"/>
    </location>
</feature>
<keyword evidence="3" id="KW-1185">Reference proteome</keyword>
<evidence type="ECO:0000313" key="3">
    <source>
        <dbReference type="Proteomes" id="UP001443914"/>
    </source>
</evidence>
<feature type="compositionally biased region" description="Basic and acidic residues" evidence="1">
    <location>
        <begin position="250"/>
        <end position="265"/>
    </location>
</feature>
<feature type="region of interest" description="Disordered" evidence="1">
    <location>
        <begin position="1142"/>
        <end position="1224"/>
    </location>
</feature>
<feature type="compositionally biased region" description="Polar residues" evidence="1">
    <location>
        <begin position="45"/>
        <end position="60"/>
    </location>
</feature>
<feature type="compositionally biased region" description="Basic and acidic residues" evidence="1">
    <location>
        <begin position="1239"/>
        <end position="1288"/>
    </location>
</feature>
<dbReference type="PANTHER" id="PTHR34536">
    <property type="entry name" value="DENTIN SIALOPHOSPHOPROTEIN-LIKE PROTEIN"/>
    <property type="match status" value="1"/>
</dbReference>
<feature type="region of interest" description="Disordered" evidence="1">
    <location>
        <begin position="665"/>
        <end position="687"/>
    </location>
</feature>
<feature type="region of interest" description="Disordered" evidence="1">
    <location>
        <begin position="881"/>
        <end position="900"/>
    </location>
</feature>
<reference evidence="2" key="1">
    <citation type="submission" date="2024-03" db="EMBL/GenBank/DDBJ databases">
        <title>WGS assembly of Saponaria officinalis var. Norfolk2.</title>
        <authorList>
            <person name="Jenkins J."/>
            <person name="Shu S."/>
            <person name="Grimwood J."/>
            <person name="Barry K."/>
            <person name="Goodstein D."/>
            <person name="Schmutz J."/>
            <person name="Leebens-Mack J."/>
            <person name="Osbourn A."/>
        </authorList>
    </citation>
    <scope>NUCLEOTIDE SEQUENCE [LARGE SCALE GENOMIC DNA]</scope>
    <source>
        <strain evidence="2">JIC</strain>
    </source>
</reference>
<dbReference type="PANTHER" id="PTHR34536:SF6">
    <property type="entry name" value="DENTIN SIALOPHOSPHOPROTEIN-LIKE PROTEIN"/>
    <property type="match status" value="1"/>
</dbReference>
<feature type="region of interest" description="Disordered" evidence="1">
    <location>
        <begin position="96"/>
        <end position="147"/>
    </location>
</feature>
<feature type="compositionally biased region" description="Basic residues" evidence="1">
    <location>
        <begin position="26"/>
        <end position="40"/>
    </location>
</feature>
<feature type="region of interest" description="Disordered" evidence="1">
    <location>
        <begin position="1239"/>
        <end position="1334"/>
    </location>
</feature>
<feature type="compositionally biased region" description="Basic residues" evidence="1">
    <location>
        <begin position="1142"/>
        <end position="1155"/>
    </location>
</feature>
<sequence length="1334" mass="147581">MTTVGLELTNFIDPSLTWKTVSKGRNTSRRSRRANSKTKTHRSDQCQGKKNLEQSSGTQSSESDKVHILFFLSDISVQGRGFGNMEHIPIKKRRFLFRSPTPPPQSPNQQEESQEVDAGQCNLEPQSYSNGNTEPVVTGTDISTGSVCNDENTARSFNGAPVSDEDLSGIAILAAVACSGGLDCAVGDVAKSKTGGKLKQEGNESFAFATNSKENIAVSQSTEFFEKATGKVKEEICVPDMPSNSVQSVRLEDSSEDVARNDRSKLSRTTPIEPLVSPNITEKSIESCGLPDAENKDGVCAEDPSSIKTVNQTKEDSGVQRGYRLHWDLNTIMDEWDHPVEDTFVDSTPKSLEVSPANATGFQKSENLEASAPPERPLATEKGDLFTPQAVAHMVPKAKAVPNCGGFNKSPCSLEMSSYLGTSLLGGNWPLHSACSHAVETTTNSVMESKTQQDVAAPQADSDIDQSLSLGMNGTKNLMSNKGDDTKDFENLIKVAKESSLPTLKTEVREIDFSLVPLSGNVSSDVKGADFCHTVKGGSLTCQPVSSYEFVSLGAALPGKVLPCIANDTDAGKLRPSEHVNSVEAKTLVQSTKTHSCGYDMPMVTPLAIIRNEQAMDVVSAKEIKENPVTSDVPKCDNLTEIVPCVHEAVMPVNSAGNHVKHLGFDTSENHGGHGSHISSEVSSQVTENTANVANIEGGYDSHLEDGELRESLGPCWEHNEVEDGDTEHVDYDSDDREEIFSEAANDSNDSVRLSGEVLGEKQGCRLDKFSSADNEPVRDKIIEENCSPQLQNCFSTADAKAVESIKLDSPTPVAFSEAQPKGENRLEGDCKDCGRSDVEADRPGIEYDFDAPRNCRGASASGSDMQFSDRNVDCIRRSRSSNFDSVHPTDGSGESMRQPPMQMERFGGRAWNVELKSDVGDSNQEEDGERIVRVQEGTSPRVCRPRIISTSRSGYNPMRRGSSGERDNGYGMGMSKGRGMSPDNNTRNRFGMNRGFRDGYRRPGMYDGGKPNGPMSNQFGKRDRSFSPIGNRMDSHFTQNHRKSRSRSRTRSPDFRSDARMGRTRLPYQQPGHVADHSRERRSPPVRMFNQRQRFDNVGSPGRLRSDDCMRPMMRPVRFHDTTTSGRDGFEDGVQYRRKPHFMRNNRRSSRSRSRSCSPDFRPDNRMGGMRAPYQPPPDHIRNRRMRSDDCMRPMIRPRRFNDNSQPDRGNGYNNGGDEYRRKPRNIFERIHPVRNYDAEGDGRRFQYNEQDDHGGGQNFRRNDNYMRGGGGDRRPGEGFRREERGNIRYNNNNNSNSNNNNNNSDRPFYSGPKQFGGMPDYADDTKPRGARP</sequence>
<feature type="region of interest" description="Disordered" evidence="1">
    <location>
        <begin position="952"/>
        <end position="1089"/>
    </location>
</feature>
<evidence type="ECO:0000256" key="1">
    <source>
        <dbReference type="SAM" id="MobiDB-lite"/>
    </source>
</evidence>
<organism evidence="2 3">
    <name type="scientific">Saponaria officinalis</name>
    <name type="common">Common soapwort</name>
    <name type="synonym">Lychnis saponaria</name>
    <dbReference type="NCBI Taxonomy" id="3572"/>
    <lineage>
        <taxon>Eukaryota</taxon>
        <taxon>Viridiplantae</taxon>
        <taxon>Streptophyta</taxon>
        <taxon>Embryophyta</taxon>
        <taxon>Tracheophyta</taxon>
        <taxon>Spermatophyta</taxon>
        <taxon>Magnoliopsida</taxon>
        <taxon>eudicotyledons</taxon>
        <taxon>Gunneridae</taxon>
        <taxon>Pentapetalae</taxon>
        <taxon>Caryophyllales</taxon>
        <taxon>Caryophyllaceae</taxon>
        <taxon>Caryophylleae</taxon>
        <taxon>Saponaria</taxon>
    </lineage>
</organism>
<feature type="compositionally biased region" description="Polar residues" evidence="1">
    <location>
        <begin position="123"/>
        <end position="147"/>
    </location>
</feature>
<feature type="compositionally biased region" description="Basic and acidic residues" evidence="1">
    <location>
        <begin position="1052"/>
        <end position="1062"/>
    </location>
</feature>
<feature type="region of interest" description="Disordered" evidence="1">
    <location>
        <begin position="283"/>
        <end position="305"/>
    </location>
</feature>
<evidence type="ECO:0000313" key="2">
    <source>
        <dbReference type="EMBL" id="KAK9672605.1"/>
    </source>
</evidence>
<feature type="compositionally biased region" description="Polar residues" evidence="1">
    <location>
        <begin position="677"/>
        <end position="687"/>
    </location>
</feature>
<feature type="region of interest" description="Disordered" evidence="1">
    <location>
        <begin position="350"/>
        <end position="376"/>
    </location>
</feature>
<name>A0AAW1H993_SAPOF</name>
<proteinExistence type="predicted"/>
<feature type="compositionally biased region" description="Basic residues" evidence="1">
    <location>
        <begin position="1040"/>
        <end position="1051"/>
    </location>
</feature>
<dbReference type="EMBL" id="JBDFQZ010000012">
    <property type="protein sequence ID" value="KAK9672605.1"/>
    <property type="molecule type" value="Genomic_DNA"/>
</dbReference>
<feature type="compositionally biased region" description="Low complexity" evidence="1">
    <location>
        <begin position="1289"/>
        <end position="1306"/>
    </location>
</feature>
<comment type="caution">
    <text evidence="2">The sequence shown here is derived from an EMBL/GenBank/DDBJ whole genome shotgun (WGS) entry which is preliminary data.</text>
</comment>